<organism evidence="10 11">
    <name type="scientific">Fervidobacterium islandicum</name>
    <dbReference type="NCBI Taxonomy" id="2423"/>
    <lineage>
        <taxon>Bacteria</taxon>
        <taxon>Thermotogati</taxon>
        <taxon>Thermotogota</taxon>
        <taxon>Thermotogae</taxon>
        <taxon>Thermotogales</taxon>
        <taxon>Fervidobacteriaceae</taxon>
        <taxon>Fervidobacterium</taxon>
    </lineage>
</organism>
<sequence length="296" mass="33043">MDNDLSIDEARLSKQEKIVVADLSYEYPLSGKKVLNSISFSVSRGEFIGIIGRNGAGKSTLCFALTGLVPSFFGGKRSGSVLIDDVDVLHIPKEQLVKKVGLVLQNPFSQISGAKMTVFEEVAFGLENIGIDREEIVERVENVLKRFKLWEKREENPFELSGGQLQRLAIASVLALEPDIVILDEPTSQLDPQGTTEVFEALLELKELGKTIILVEHKFEKLVEYCDKLLFLYNGELISYGTAEEIFSMPEIDQYHVGEPIYTSLCKVLNLKKSNGLYPVHFDDAVSLLKGVFQRP</sequence>
<dbReference type="InterPro" id="IPR050095">
    <property type="entry name" value="ECF_ABC_transporter_ATP-bd"/>
</dbReference>
<dbReference type="RefSeq" id="WP_052107221.1">
    <property type="nucleotide sequence ID" value="NZ_CP014334.2"/>
</dbReference>
<dbReference type="KEGG" id="fia:NA23_08355"/>
<dbReference type="InterPro" id="IPR015856">
    <property type="entry name" value="ABC_transpr_CbiO/EcfA_su"/>
</dbReference>
<keyword evidence="7" id="KW-1278">Translocase</keyword>
<dbReference type="EMBL" id="CP014334">
    <property type="protein sequence ID" value="AMW33247.1"/>
    <property type="molecule type" value="Genomic_DNA"/>
</dbReference>
<dbReference type="PANTHER" id="PTHR43553">
    <property type="entry name" value="HEAVY METAL TRANSPORTER"/>
    <property type="match status" value="1"/>
</dbReference>
<keyword evidence="6 10" id="KW-0067">ATP-binding</keyword>
<evidence type="ECO:0000256" key="6">
    <source>
        <dbReference type="ARBA" id="ARBA00022840"/>
    </source>
</evidence>
<dbReference type="InterPro" id="IPR003439">
    <property type="entry name" value="ABC_transporter-like_ATP-bd"/>
</dbReference>
<dbReference type="InterPro" id="IPR027417">
    <property type="entry name" value="P-loop_NTPase"/>
</dbReference>
<dbReference type="PROSITE" id="PS50893">
    <property type="entry name" value="ABC_TRANSPORTER_2"/>
    <property type="match status" value="1"/>
</dbReference>
<comment type="similarity">
    <text evidence="2">Belongs to the ABC transporter superfamily.</text>
</comment>
<dbReference type="InterPro" id="IPR017871">
    <property type="entry name" value="ABC_transporter-like_CS"/>
</dbReference>
<name>A0AAI8CMQ1_FERIS</name>
<feature type="domain" description="ABC transporter" evidence="9">
    <location>
        <begin position="18"/>
        <end position="259"/>
    </location>
</feature>
<evidence type="ECO:0000256" key="8">
    <source>
        <dbReference type="ARBA" id="ARBA00023136"/>
    </source>
</evidence>
<dbReference type="Gene3D" id="3.40.50.300">
    <property type="entry name" value="P-loop containing nucleotide triphosphate hydrolases"/>
    <property type="match status" value="1"/>
</dbReference>
<evidence type="ECO:0000256" key="5">
    <source>
        <dbReference type="ARBA" id="ARBA00022741"/>
    </source>
</evidence>
<keyword evidence="11" id="KW-1185">Reference proteome</keyword>
<keyword evidence="5" id="KW-0547">Nucleotide-binding</keyword>
<accession>A0AAI8CMQ1</accession>
<evidence type="ECO:0000256" key="1">
    <source>
        <dbReference type="ARBA" id="ARBA00004236"/>
    </source>
</evidence>
<gene>
    <name evidence="10" type="ORF">NA23_08355</name>
</gene>
<dbReference type="GO" id="GO:0005524">
    <property type="term" value="F:ATP binding"/>
    <property type="evidence" value="ECO:0007669"/>
    <property type="project" value="UniProtKB-KW"/>
</dbReference>
<dbReference type="InterPro" id="IPR003593">
    <property type="entry name" value="AAA+_ATPase"/>
</dbReference>
<evidence type="ECO:0000256" key="4">
    <source>
        <dbReference type="ARBA" id="ARBA00022475"/>
    </source>
</evidence>
<proteinExistence type="inferred from homology"/>
<dbReference type="SUPFAM" id="SSF52540">
    <property type="entry name" value="P-loop containing nucleoside triphosphate hydrolases"/>
    <property type="match status" value="1"/>
</dbReference>
<evidence type="ECO:0000256" key="3">
    <source>
        <dbReference type="ARBA" id="ARBA00022448"/>
    </source>
</evidence>
<dbReference type="PROSITE" id="PS00211">
    <property type="entry name" value="ABC_TRANSPORTER_1"/>
    <property type="match status" value="1"/>
</dbReference>
<dbReference type="Proteomes" id="UP000093740">
    <property type="component" value="Chromosome"/>
</dbReference>
<reference evidence="10 11" key="1">
    <citation type="journal article" date="2015" name="Stand. Genomic Sci.">
        <title>Genome sequence of a native-feather degrading extremely thermophilic Eubacterium, Fervidobacterium islandicum AW-1.</title>
        <authorList>
            <person name="Lee Y.J."/>
            <person name="Jeong H."/>
            <person name="Park G.S."/>
            <person name="Kwak Y."/>
            <person name="Lee S.J."/>
            <person name="Lee S.J."/>
            <person name="Park M.K."/>
            <person name="Kim J.Y."/>
            <person name="Kang H.K."/>
            <person name="Shin J.H."/>
            <person name="Lee D.W."/>
        </authorList>
    </citation>
    <scope>NUCLEOTIDE SEQUENCE [LARGE SCALE GENOMIC DNA]</scope>
    <source>
        <strain evidence="10 11">AW-1</strain>
    </source>
</reference>
<dbReference type="Pfam" id="PF00005">
    <property type="entry name" value="ABC_tran"/>
    <property type="match status" value="1"/>
</dbReference>
<dbReference type="GO" id="GO:0043190">
    <property type="term" value="C:ATP-binding cassette (ABC) transporter complex"/>
    <property type="evidence" value="ECO:0007669"/>
    <property type="project" value="TreeGrafter"/>
</dbReference>
<dbReference type="PANTHER" id="PTHR43553:SF26">
    <property type="entry name" value="ABC TRANSPORTER ATP-BINDING PROTEIN BC_2655-RELATED"/>
    <property type="match status" value="1"/>
</dbReference>
<protein>
    <submittedName>
        <fullName evidence="10">Energy-coupling factor ABC transporter ATP-binding protein</fullName>
    </submittedName>
</protein>
<keyword evidence="8" id="KW-0472">Membrane</keyword>
<keyword evidence="3" id="KW-0813">Transport</keyword>
<dbReference type="AlphaFoldDB" id="A0AAI8CMQ1"/>
<evidence type="ECO:0000256" key="2">
    <source>
        <dbReference type="ARBA" id="ARBA00005417"/>
    </source>
</evidence>
<keyword evidence="4" id="KW-1003">Cell membrane</keyword>
<evidence type="ECO:0000256" key="7">
    <source>
        <dbReference type="ARBA" id="ARBA00022967"/>
    </source>
</evidence>
<dbReference type="SMART" id="SM00382">
    <property type="entry name" value="AAA"/>
    <property type="match status" value="1"/>
</dbReference>
<dbReference type="CDD" id="cd03225">
    <property type="entry name" value="ABC_cobalt_CbiO_domain1"/>
    <property type="match status" value="1"/>
</dbReference>
<evidence type="ECO:0000313" key="11">
    <source>
        <dbReference type="Proteomes" id="UP000093740"/>
    </source>
</evidence>
<evidence type="ECO:0000313" key="10">
    <source>
        <dbReference type="EMBL" id="AMW33247.1"/>
    </source>
</evidence>
<comment type="subcellular location">
    <subcellularLocation>
        <location evidence="1">Cell membrane</location>
    </subcellularLocation>
</comment>
<dbReference type="GO" id="GO:0016887">
    <property type="term" value="F:ATP hydrolysis activity"/>
    <property type="evidence" value="ECO:0007669"/>
    <property type="project" value="InterPro"/>
</dbReference>
<dbReference type="GO" id="GO:0042626">
    <property type="term" value="F:ATPase-coupled transmembrane transporter activity"/>
    <property type="evidence" value="ECO:0007669"/>
    <property type="project" value="TreeGrafter"/>
</dbReference>
<evidence type="ECO:0000259" key="9">
    <source>
        <dbReference type="PROSITE" id="PS50893"/>
    </source>
</evidence>
<dbReference type="FunFam" id="3.40.50.300:FF:000224">
    <property type="entry name" value="Energy-coupling factor transporter ATP-binding protein EcfA"/>
    <property type="match status" value="1"/>
</dbReference>